<comment type="caution">
    <text evidence="1">The sequence shown here is derived from an EMBL/GenBank/DDBJ whole genome shotgun (WGS) entry which is preliminary data.</text>
</comment>
<sequence length="104" mass="11173">RRYRSALAELLLGGEGAVWSRRYERAAPQQVCSEVAEVAARLRVARVVVGHSVQRGGRVSSRCGGQLVMADVGISRAIAGEMAVLECTAGQMRVLYGDGQSERL</sequence>
<name>A0AAD3DXF6_9CHLO</name>
<keyword evidence="2" id="KW-1185">Reference proteome</keyword>
<organism evidence="1 2">
    <name type="scientific">Astrephomene gubernaculifera</name>
    <dbReference type="NCBI Taxonomy" id="47775"/>
    <lineage>
        <taxon>Eukaryota</taxon>
        <taxon>Viridiplantae</taxon>
        <taxon>Chlorophyta</taxon>
        <taxon>core chlorophytes</taxon>
        <taxon>Chlorophyceae</taxon>
        <taxon>CS clade</taxon>
        <taxon>Chlamydomonadales</taxon>
        <taxon>Astrephomenaceae</taxon>
        <taxon>Astrephomene</taxon>
    </lineage>
</organism>
<evidence type="ECO:0000313" key="1">
    <source>
        <dbReference type="EMBL" id="GFR48398.1"/>
    </source>
</evidence>
<gene>
    <name evidence="1" type="ORF">Agub_g10292</name>
</gene>
<protein>
    <submittedName>
        <fullName evidence="1">Uncharacterized protein</fullName>
    </submittedName>
</protein>
<reference evidence="1 2" key="1">
    <citation type="journal article" date="2021" name="Sci. Rep.">
        <title>Genome sequencing of the multicellular alga Astrephomene provides insights into convergent evolution of germ-soma differentiation.</title>
        <authorList>
            <person name="Yamashita S."/>
            <person name="Yamamoto K."/>
            <person name="Matsuzaki R."/>
            <person name="Suzuki S."/>
            <person name="Yamaguchi H."/>
            <person name="Hirooka S."/>
            <person name="Minakuchi Y."/>
            <person name="Miyagishima S."/>
            <person name="Kawachi M."/>
            <person name="Toyoda A."/>
            <person name="Nozaki H."/>
        </authorList>
    </citation>
    <scope>NUCLEOTIDE SEQUENCE [LARGE SCALE GENOMIC DNA]</scope>
    <source>
        <strain evidence="1 2">NIES-4017</strain>
    </source>
</reference>
<feature type="non-terminal residue" evidence="1">
    <location>
        <position position="104"/>
    </location>
</feature>
<dbReference type="PANTHER" id="PTHR46546:SF4">
    <property type="entry name" value="SHEWANELLA-LIKE PROTEIN PHOSPHATASE 1"/>
    <property type="match status" value="1"/>
</dbReference>
<proteinExistence type="predicted"/>
<dbReference type="AlphaFoldDB" id="A0AAD3DXF6"/>
<dbReference type="Gene3D" id="3.60.21.10">
    <property type="match status" value="1"/>
</dbReference>
<accession>A0AAD3DXF6</accession>
<dbReference type="Proteomes" id="UP001054857">
    <property type="component" value="Unassembled WGS sequence"/>
</dbReference>
<dbReference type="EMBL" id="BMAR01000023">
    <property type="protein sequence ID" value="GFR48398.1"/>
    <property type="molecule type" value="Genomic_DNA"/>
</dbReference>
<dbReference type="PANTHER" id="PTHR46546">
    <property type="entry name" value="SHEWANELLA-LIKE PROTEIN PHOSPHATASE 1"/>
    <property type="match status" value="1"/>
</dbReference>
<evidence type="ECO:0000313" key="2">
    <source>
        <dbReference type="Proteomes" id="UP001054857"/>
    </source>
</evidence>
<dbReference type="InterPro" id="IPR029052">
    <property type="entry name" value="Metallo-depent_PP-like"/>
</dbReference>